<gene>
    <name evidence="1" type="ORF">SAMN04487854_12128</name>
</gene>
<name>A0ABY1GWY6_9GAMM</name>
<sequence length="161" mass="18224">MDNNFIKHNLLYFRDKILQISPNSEIGRVEIAIAADMIYEGSITRAKFNQISSNKAYARLIKIALIEDMNKLLASEIIPKILNAADPTSPVAVSGIIAELASELPQPKATGFLFTAYSTATQVKTMWDIQSILDNFSRTPRMLEIIFSQWRGWRIEVDYAR</sequence>
<dbReference type="RefSeq" id="WP_074989722.1">
    <property type="nucleotide sequence ID" value="NZ_FPAZ01000021.1"/>
</dbReference>
<accession>A0ABY1GWY6</accession>
<proteinExistence type="predicted"/>
<reference evidence="1 2" key="1">
    <citation type="submission" date="2016-10" db="EMBL/GenBank/DDBJ databases">
        <authorList>
            <person name="Varghese N."/>
            <person name="Submissions S."/>
        </authorList>
    </citation>
    <scope>NUCLEOTIDE SEQUENCE [LARGE SCALE GENOMIC DNA]</scope>
    <source>
        <strain evidence="1 2">CGMCC 1.8499</strain>
    </source>
</reference>
<evidence type="ECO:0000313" key="1">
    <source>
        <dbReference type="EMBL" id="SFT98053.1"/>
    </source>
</evidence>
<organism evidence="1 2">
    <name type="scientific">Pseudoalteromonas lipolytica</name>
    <dbReference type="NCBI Taxonomy" id="570156"/>
    <lineage>
        <taxon>Bacteria</taxon>
        <taxon>Pseudomonadati</taxon>
        <taxon>Pseudomonadota</taxon>
        <taxon>Gammaproteobacteria</taxon>
        <taxon>Alteromonadales</taxon>
        <taxon>Pseudoalteromonadaceae</taxon>
        <taxon>Pseudoalteromonas</taxon>
    </lineage>
</organism>
<protein>
    <submittedName>
        <fullName evidence="1">Uncharacterized protein</fullName>
    </submittedName>
</protein>
<comment type="caution">
    <text evidence="1">The sequence shown here is derived from an EMBL/GenBank/DDBJ whole genome shotgun (WGS) entry which is preliminary data.</text>
</comment>
<dbReference type="EMBL" id="FPAZ01000021">
    <property type="protein sequence ID" value="SFT98053.1"/>
    <property type="molecule type" value="Genomic_DNA"/>
</dbReference>
<evidence type="ECO:0000313" key="2">
    <source>
        <dbReference type="Proteomes" id="UP000183805"/>
    </source>
</evidence>
<keyword evidence="2" id="KW-1185">Reference proteome</keyword>
<dbReference type="Proteomes" id="UP000183805">
    <property type="component" value="Unassembled WGS sequence"/>
</dbReference>